<gene>
    <name evidence="2" type="ORF">PENVUL_c015G06563</name>
</gene>
<proteinExistence type="predicted"/>
<evidence type="ECO:0000313" key="2">
    <source>
        <dbReference type="EMBL" id="OQE07028.1"/>
    </source>
</evidence>
<protein>
    <submittedName>
        <fullName evidence="2">Uncharacterized protein</fullName>
    </submittedName>
</protein>
<organism evidence="2 3">
    <name type="scientific">Penicillium vulpinum</name>
    <dbReference type="NCBI Taxonomy" id="29845"/>
    <lineage>
        <taxon>Eukaryota</taxon>
        <taxon>Fungi</taxon>
        <taxon>Dikarya</taxon>
        <taxon>Ascomycota</taxon>
        <taxon>Pezizomycotina</taxon>
        <taxon>Eurotiomycetes</taxon>
        <taxon>Eurotiomycetidae</taxon>
        <taxon>Eurotiales</taxon>
        <taxon>Aspergillaceae</taxon>
        <taxon>Penicillium</taxon>
    </lineage>
</organism>
<name>A0A1V6RZI5_9EURO</name>
<feature type="region of interest" description="Disordered" evidence="1">
    <location>
        <begin position="165"/>
        <end position="184"/>
    </location>
</feature>
<evidence type="ECO:0000313" key="3">
    <source>
        <dbReference type="Proteomes" id="UP000191518"/>
    </source>
</evidence>
<accession>A0A1V6RZI5</accession>
<comment type="caution">
    <text evidence="2">The sequence shown here is derived from an EMBL/GenBank/DDBJ whole genome shotgun (WGS) entry which is preliminary data.</text>
</comment>
<dbReference type="EMBL" id="MDYP01000015">
    <property type="protein sequence ID" value="OQE07028.1"/>
    <property type="molecule type" value="Genomic_DNA"/>
</dbReference>
<keyword evidence="3" id="KW-1185">Reference proteome</keyword>
<sequence length="205" mass="21955">MPSTSSFVSPSLSNLVPTTSTRLIFSRGALGSSEPSTWVTLSLSSYSLSRAVTLFRNLAVDDPLKSYIAVAAIAYAADQSLHNTLTNHVYNKGDAQFPNFFALDRLESSPSTTIPYRREVSTISLLITGSAAEGLSIESLGASVYLSLASSIAIRMVTLPGSAVSTQPATETHRPSDTLNSAASPKAMHRYSLCWRPDLQVQQLP</sequence>
<dbReference type="AlphaFoldDB" id="A0A1V6RZI5"/>
<dbReference type="Proteomes" id="UP000191518">
    <property type="component" value="Unassembled WGS sequence"/>
</dbReference>
<reference evidence="3" key="1">
    <citation type="journal article" date="2017" name="Nat. Microbiol.">
        <title>Global analysis of biosynthetic gene clusters reveals vast potential of secondary metabolite production in Penicillium species.</title>
        <authorList>
            <person name="Nielsen J.C."/>
            <person name="Grijseels S."/>
            <person name="Prigent S."/>
            <person name="Ji B."/>
            <person name="Dainat J."/>
            <person name="Nielsen K.F."/>
            <person name="Frisvad J.C."/>
            <person name="Workman M."/>
            <person name="Nielsen J."/>
        </authorList>
    </citation>
    <scope>NUCLEOTIDE SEQUENCE [LARGE SCALE GENOMIC DNA]</scope>
    <source>
        <strain evidence="3">IBT 29486</strain>
    </source>
</reference>
<evidence type="ECO:0000256" key="1">
    <source>
        <dbReference type="SAM" id="MobiDB-lite"/>
    </source>
</evidence>